<accession>A0A6A5YXG2</accession>
<protein>
    <submittedName>
        <fullName evidence="1">Uncharacterized protein</fullName>
    </submittedName>
</protein>
<name>A0A6A5YXG2_9PLEO</name>
<sequence length="320" mass="36718">MSTPSSALFLALPREIRDQIYRDCFDEGDYLFRHGEIEFTLTYLGSHGTGRDRRLPLGLLTCKQILIESIDMFLSHVVCTSYATTVCTGNGLIPPTSIQKVEVVSWYNSQELVAEIGEVGESNVVTLEPVDEFWTFIQYLQASPAPCLKDLTLKFRLPADLAVAEIQGSWRVDLVRLLTIARGLDRVEFIIEEPRLDPRSPETIKTSAIVYRAVQRTLAQTARYLIDTAHVEMCVVRDWLHERSIDEDDEVAEHNWHVECRKGLRASQHDQLGFEGLRCWSDRYGLLENHHYQLYSNPDHSRAQWYSSKADRMVTVEMPI</sequence>
<dbReference type="EMBL" id="ML977335">
    <property type="protein sequence ID" value="KAF2111277.1"/>
    <property type="molecule type" value="Genomic_DNA"/>
</dbReference>
<evidence type="ECO:0000313" key="1">
    <source>
        <dbReference type="EMBL" id="KAF2111277.1"/>
    </source>
</evidence>
<gene>
    <name evidence="1" type="ORF">BDV96DRAFT_650376</name>
</gene>
<proteinExistence type="predicted"/>
<dbReference type="AlphaFoldDB" id="A0A6A5YXG2"/>
<reference evidence="1" key="1">
    <citation type="journal article" date="2020" name="Stud. Mycol.">
        <title>101 Dothideomycetes genomes: a test case for predicting lifestyles and emergence of pathogens.</title>
        <authorList>
            <person name="Haridas S."/>
            <person name="Albert R."/>
            <person name="Binder M."/>
            <person name="Bloem J."/>
            <person name="Labutti K."/>
            <person name="Salamov A."/>
            <person name="Andreopoulos B."/>
            <person name="Baker S."/>
            <person name="Barry K."/>
            <person name="Bills G."/>
            <person name="Bluhm B."/>
            <person name="Cannon C."/>
            <person name="Castanera R."/>
            <person name="Culley D."/>
            <person name="Daum C."/>
            <person name="Ezra D."/>
            <person name="Gonzalez J."/>
            <person name="Henrissat B."/>
            <person name="Kuo A."/>
            <person name="Liang C."/>
            <person name="Lipzen A."/>
            <person name="Lutzoni F."/>
            <person name="Magnuson J."/>
            <person name="Mondo S."/>
            <person name="Nolan M."/>
            <person name="Ohm R."/>
            <person name="Pangilinan J."/>
            <person name="Park H.-J."/>
            <person name="Ramirez L."/>
            <person name="Alfaro M."/>
            <person name="Sun H."/>
            <person name="Tritt A."/>
            <person name="Yoshinaga Y."/>
            <person name="Zwiers L.-H."/>
            <person name="Turgeon B."/>
            <person name="Goodwin S."/>
            <person name="Spatafora J."/>
            <person name="Crous P."/>
            <person name="Grigoriev I."/>
        </authorList>
    </citation>
    <scope>NUCLEOTIDE SEQUENCE</scope>
    <source>
        <strain evidence="1">CBS 627.86</strain>
    </source>
</reference>
<keyword evidence="2" id="KW-1185">Reference proteome</keyword>
<organism evidence="1 2">
    <name type="scientific">Lophiotrema nucula</name>
    <dbReference type="NCBI Taxonomy" id="690887"/>
    <lineage>
        <taxon>Eukaryota</taxon>
        <taxon>Fungi</taxon>
        <taxon>Dikarya</taxon>
        <taxon>Ascomycota</taxon>
        <taxon>Pezizomycotina</taxon>
        <taxon>Dothideomycetes</taxon>
        <taxon>Pleosporomycetidae</taxon>
        <taxon>Pleosporales</taxon>
        <taxon>Lophiotremataceae</taxon>
        <taxon>Lophiotrema</taxon>
    </lineage>
</organism>
<dbReference type="OrthoDB" id="3799620at2759"/>
<dbReference type="Proteomes" id="UP000799770">
    <property type="component" value="Unassembled WGS sequence"/>
</dbReference>
<evidence type="ECO:0000313" key="2">
    <source>
        <dbReference type="Proteomes" id="UP000799770"/>
    </source>
</evidence>